<dbReference type="AlphaFoldDB" id="A0A2H4VEL0"/>
<evidence type="ECO:0000256" key="1">
    <source>
        <dbReference type="SAM" id="MobiDB-lite"/>
    </source>
</evidence>
<dbReference type="EMBL" id="CP017768">
    <property type="protein sequence ID" value="AUB59610.1"/>
    <property type="molecule type" value="Genomic_DNA"/>
</dbReference>
<dbReference type="RefSeq" id="WP_100906504.1">
    <property type="nucleotide sequence ID" value="NZ_CP017766.1"/>
</dbReference>
<protein>
    <submittedName>
        <fullName evidence="2">Uncharacterized protein</fullName>
    </submittedName>
</protein>
<feature type="region of interest" description="Disordered" evidence="1">
    <location>
        <begin position="42"/>
        <end position="70"/>
    </location>
</feature>
<dbReference type="Proteomes" id="UP000232631">
    <property type="component" value="Chromosome"/>
</dbReference>
<keyword evidence="5" id="KW-1185">Reference proteome</keyword>
<dbReference type="KEGG" id="msub:BK009_02325"/>
<reference evidence="4 7" key="2">
    <citation type="submission" date="2020-04" db="EMBL/GenBank/DDBJ databases">
        <title>Draft genome of Methanobacterium subterraneum isolated from animal feces.</title>
        <authorList>
            <person name="Ouboter H.T."/>
            <person name="Berger S."/>
            <person name="Gungor E."/>
            <person name="Jetten M.S.M."/>
            <person name="Welte C.U."/>
        </authorList>
    </citation>
    <scope>NUCLEOTIDE SEQUENCE [LARGE SCALE GENOMIC DNA]</scope>
    <source>
        <strain evidence="4">HO_2020</strain>
    </source>
</reference>
<evidence type="ECO:0000313" key="7">
    <source>
        <dbReference type="Proteomes" id="UP000591058"/>
    </source>
</evidence>
<evidence type="ECO:0000313" key="6">
    <source>
        <dbReference type="Proteomes" id="UP000232806"/>
    </source>
</evidence>
<dbReference type="GeneID" id="35124363"/>
<sequence length="70" mass="7646">MNKPIVLIIIILLIIGAIAVNKIINQSEADNTQITPENTEVIVSNPVQDNSNNTSNSDGPEKLKTYVSQR</sequence>
<reference evidence="5 6" key="1">
    <citation type="submission" date="2016-10" db="EMBL/GenBank/DDBJ databases">
        <title>Comparative genomics between deep and shallow subseafloor isolates.</title>
        <authorList>
            <person name="Ishii S."/>
            <person name="Miller J.R."/>
            <person name="Sutton G."/>
            <person name="Suzuki S."/>
            <person name="Methe B."/>
            <person name="Inagaki F."/>
            <person name="Imachi H."/>
        </authorList>
    </citation>
    <scope>NUCLEOTIDE SEQUENCE [LARGE SCALE GENOMIC DNA]</scope>
    <source>
        <strain evidence="3 5">A8p</strain>
        <strain evidence="2 6">MO-MB1</strain>
    </source>
</reference>
<evidence type="ECO:0000313" key="3">
    <source>
        <dbReference type="EMBL" id="AUB59610.1"/>
    </source>
</evidence>
<accession>A0A2H4VNH1</accession>
<dbReference type="Proteomes" id="UP000591058">
    <property type="component" value="Unassembled WGS sequence"/>
</dbReference>
<accession>A0A2H4VEL0</accession>
<evidence type="ECO:0000313" key="2">
    <source>
        <dbReference type="EMBL" id="AUB56524.1"/>
    </source>
</evidence>
<evidence type="ECO:0000313" key="4">
    <source>
        <dbReference type="EMBL" id="NMO10279.1"/>
    </source>
</evidence>
<evidence type="ECO:0000313" key="5">
    <source>
        <dbReference type="Proteomes" id="UP000232631"/>
    </source>
</evidence>
<dbReference type="EMBL" id="JABBYL010000038">
    <property type="protein sequence ID" value="NMO10279.1"/>
    <property type="molecule type" value="Genomic_DNA"/>
</dbReference>
<proteinExistence type="predicted"/>
<dbReference type="EMBL" id="CP017766">
    <property type="protein sequence ID" value="AUB56524.1"/>
    <property type="molecule type" value="Genomic_DNA"/>
</dbReference>
<dbReference type="Proteomes" id="UP000232806">
    <property type="component" value="Chromosome"/>
</dbReference>
<organism evidence="2 6">
    <name type="scientific">Methanobacterium subterraneum</name>
    <dbReference type="NCBI Taxonomy" id="59277"/>
    <lineage>
        <taxon>Archaea</taxon>
        <taxon>Methanobacteriati</taxon>
        <taxon>Methanobacteriota</taxon>
        <taxon>Methanomada group</taxon>
        <taxon>Methanobacteria</taxon>
        <taxon>Methanobacteriales</taxon>
        <taxon>Methanobacteriaceae</taxon>
        <taxon>Methanobacterium</taxon>
    </lineage>
</organism>
<feature type="compositionally biased region" description="Polar residues" evidence="1">
    <location>
        <begin position="42"/>
        <end position="58"/>
    </location>
</feature>
<gene>
    <name evidence="2" type="ORF">BK007_11200</name>
    <name evidence="3" type="ORF">BK009_02325</name>
    <name evidence="4" type="ORF">HG719_10725</name>
</gene>
<name>A0A2H4VEL0_9EURY</name>